<dbReference type="eggNOG" id="ENOG5030697">
    <property type="taxonomic scope" value="Bacteria"/>
</dbReference>
<dbReference type="Pfam" id="PF13518">
    <property type="entry name" value="HTH_28"/>
    <property type="match status" value="1"/>
</dbReference>
<proteinExistence type="predicted"/>
<evidence type="ECO:0000313" key="4">
    <source>
        <dbReference type="Proteomes" id="UP000051248"/>
    </source>
</evidence>
<feature type="domain" description="Insertion element IS150 protein InsJ-like helix-turn-helix" evidence="2">
    <location>
        <begin position="8"/>
        <end position="45"/>
    </location>
</feature>
<comment type="caution">
    <text evidence="3">The sequence shown here is derived from an EMBL/GenBank/DDBJ whole genome shotgun (WGS) entry which is preliminary data.</text>
</comment>
<evidence type="ECO:0000256" key="1">
    <source>
        <dbReference type="SAM" id="MobiDB-lite"/>
    </source>
</evidence>
<reference evidence="3 4" key="1">
    <citation type="journal article" date="2015" name="Genome Announc.">
        <title>Expanding the biotechnology potential of lactobacilli through comparative genomics of 213 strains and associated genera.</title>
        <authorList>
            <person name="Sun Z."/>
            <person name="Harris H.M."/>
            <person name="McCann A."/>
            <person name="Guo C."/>
            <person name="Argimon S."/>
            <person name="Zhang W."/>
            <person name="Yang X."/>
            <person name="Jeffery I.B."/>
            <person name="Cooney J.C."/>
            <person name="Kagawa T.F."/>
            <person name="Liu W."/>
            <person name="Song Y."/>
            <person name="Salvetti E."/>
            <person name="Wrobel A."/>
            <person name="Rasinkangas P."/>
            <person name="Parkhill J."/>
            <person name="Rea M.C."/>
            <person name="O'Sullivan O."/>
            <person name="Ritari J."/>
            <person name="Douillard F.P."/>
            <person name="Paul Ross R."/>
            <person name="Yang R."/>
            <person name="Briner A.E."/>
            <person name="Felis G.E."/>
            <person name="de Vos W.M."/>
            <person name="Barrangou R."/>
            <person name="Klaenhammer T.R."/>
            <person name="Caufield P.W."/>
            <person name="Cui Y."/>
            <person name="Zhang H."/>
            <person name="O'Toole P.W."/>
        </authorList>
    </citation>
    <scope>NUCLEOTIDE SEQUENCE [LARGE SCALE GENOMIC DNA]</scope>
    <source>
        <strain evidence="3 4">DSM 19682</strain>
    </source>
</reference>
<dbReference type="GO" id="GO:0043565">
    <property type="term" value="F:sequence-specific DNA binding"/>
    <property type="evidence" value="ECO:0007669"/>
    <property type="project" value="InterPro"/>
</dbReference>
<dbReference type="InterPro" id="IPR055247">
    <property type="entry name" value="InsJ-like_HTH"/>
</dbReference>
<feature type="compositionally biased region" description="Basic and acidic residues" evidence="1">
    <location>
        <begin position="44"/>
        <end position="54"/>
    </location>
</feature>
<dbReference type="AlphaFoldDB" id="A0A0R1KI35"/>
<dbReference type="InterPro" id="IPR010921">
    <property type="entry name" value="Trp_repressor/repl_initiator"/>
</dbReference>
<dbReference type="EMBL" id="AZDZ01000003">
    <property type="protein sequence ID" value="KRK80612.1"/>
    <property type="molecule type" value="Genomic_DNA"/>
</dbReference>
<gene>
    <name evidence="3" type="ORF">FD03_GL002038</name>
</gene>
<dbReference type="RefSeq" id="WP_025025353.1">
    <property type="nucleotide sequence ID" value="NZ_AZDZ01000003.1"/>
</dbReference>
<dbReference type="SUPFAM" id="SSF48295">
    <property type="entry name" value="TrpR-like"/>
    <property type="match status" value="1"/>
</dbReference>
<evidence type="ECO:0000259" key="2">
    <source>
        <dbReference type="Pfam" id="PF13518"/>
    </source>
</evidence>
<feature type="region of interest" description="Disordered" evidence="1">
    <location>
        <begin position="44"/>
        <end position="80"/>
    </location>
</feature>
<dbReference type="STRING" id="1423775.FD03_GL002038"/>
<organism evidence="3 4">
    <name type="scientific">Companilactobacillus nodensis DSM 19682 = JCM 14932 = NBRC 107160</name>
    <dbReference type="NCBI Taxonomy" id="1423775"/>
    <lineage>
        <taxon>Bacteria</taxon>
        <taxon>Bacillati</taxon>
        <taxon>Bacillota</taxon>
        <taxon>Bacilli</taxon>
        <taxon>Lactobacillales</taxon>
        <taxon>Lactobacillaceae</taxon>
        <taxon>Companilactobacillus</taxon>
    </lineage>
</organism>
<evidence type="ECO:0000313" key="3">
    <source>
        <dbReference type="EMBL" id="KRK80612.1"/>
    </source>
</evidence>
<dbReference type="OrthoDB" id="9797531at2"/>
<dbReference type="PATRIC" id="fig|1423775.4.peg.2075"/>
<dbReference type="Proteomes" id="UP000051248">
    <property type="component" value="Unassembled WGS sequence"/>
</dbReference>
<sequence>MKYNEKQQIEIANYAIAHDNDFKETGAKYGISYQQVSAWVRKYDKNSKPQEKVAKKSTTPKKSQPRKKSEPKASTLDILSRRDPVLEAQLEDVKRRLGLIK</sequence>
<accession>A0A0R1KI35</accession>
<keyword evidence="4" id="KW-1185">Reference proteome</keyword>
<name>A0A0R1KI35_9LACO</name>
<protein>
    <recommendedName>
        <fullName evidence="2">Insertion element IS150 protein InsJ-like helix-turn-helix domain-containing protein</fullName>
    </recommendedName>
</protein>